<proteinExistence type="predicted"/>
<feature type="transmembrane region" description="Helical" evidence="5">
    <location>
        <begin position="346"/>
        <end position="365"/>
    </location>
</feature>
<feature type="transmembrane region" description="Helical" evidence="5">
    <location>
        <begin position="453"/>
        <end position="480"/>
    </location>
</feature>
<dbReference type="OrthoDB" id="1762823at2"/>
<accession>A0A371IS31</accession>
<dbReference type="AlphaFoldDB" id="A0A371IS31"/>
<dbReference type="PANTHER" id="PTHR37422:SF13">
    <property type="entry name" value="LIPOPOLYSACCHARIDE BIOSYNTHESIS PROTEIN PA4999-RELATED"/>
    <property type="match status" value="1"/>
</dbReference>
<evidence type="ECO:0000256" key="1">
    <source>
        <dbReference type="ARBA" id="ARBA00004141"/>
    </source>
</evidence>
<reference evidence="7 8" key="1">
    <citation type="journal article" date="2017" name="Genome Announc.">
        <title>Draft Genome Sequence of Romboutsia maritimum sp. nov. Strain CCRI-22766(T), Isolated from Coastal Estuarine Mud.</title>
        <authorList>
            <person name="Maheux A.F."/>
            <person name="Boudreau D.K."/>
            <person name="Berube E."/>
            <person name="Boissinot M."/>
            <person name="Raymond F."/>
            <person name="Brodeur S."/>
            <person name="Corbeil J."/>
            <person name="Brightwell G."/>
            <person name="Broda D."/>
            <person name="Omar R.F."/>
            <person name="Bergeron M.G."/>
        </authorList>
    </citation>
    <scope>NUCLEOTIDE SEQUENCE [LARGE SCALE GENOMIC DNA]</scope>
    <source>
        <strain evidence="7 8">CCRI-22766</strain>
    </source>
</reference>
<feature type="transmembrane region" description="Helical" evidence="5">
    <location>
        <begin position="233"/>
        <end position="250"/>
    </location>
</feature>
<protein>
    <recommendedName>
        <fullName evidence="6">O-antigen ligase-related domain-containing protein</fullName>
    </recommendedName>
</protein>
<gene>
    <name evidence="7" type="ORF">CHF27_009040</name>
</gene>
<feature type="transmembrane region" description="Helical" evidence="5">
    <location>
        <begin position="92"/>
        <end position="110"/>
    </location>
</feature>
<evidence type="ECO:0000313" key="7">
    <source>
        <dbReference type="EMBL" id="RDY23279.1"/>
    </source>
</evidence>
<dbReference type="InterPro" id="IPR051533">
    <property type="entry name" value="WaaL-like"/>
</dbReference>
<name>A0A371IS31_9FIRM</name>
<comment type="caution">
    <text evidence="7">The sequence shown here is derived from an EMBL/GenBank/DDBJ whole genome shotgun (WGS) entry which is preliminary data.</text>
</comment>
<evidence type="ECO:0000256" key="4">
    <source>
        <dbReference type="ARBA" id="ARBA00023136"/>
    </source>
</evidence>
<evidence type="ECO:0000313" key="8">
    <source>
        <dbReference type="Proteomes" id="UP000243494"/>
    </source>
</evidence>
<evidence type="ECO:0000256" key="5">
    <source>
        <dbReference type="SAM" id="Phobius"/>
    </source>
</evidence>
<keyword evidence="4 5" id="KW-0472">Membrane</keyword>
<keyword evidence="8" id="KW-1185">Reference proteome</keyword>
<sequence length="536" mass="61409">MLNKYYAESKIELINKIIMFISLFMLGIIPIIMYKHISISYSPVFLNNSYATGEKLDIFNFYKTMTLYLGTGAIFTLFMYKVVALKEEIKVNKLNIIVLILAVGIMLSSLLSEYKDIALFGNFDRYEGSLAWFCYLTIFFALYNMDIEEKYYKFFYFILFPFLIINTILSVVKVFGFDVLQLKFVQAMIGANGAAGGEFFTTLYHFNFGSAAGAVIFSVSFMYLLLEEDKKRKILLLVGTVLSFTMTISLISSGGFITMLLITPIILVLGFRFTDDKKSVFKWTCIMIDINAVISIILMKINSKVYEESFAILVKMHKISPIIIPLVIFIFGSLLIFMKFINEKKFFNTVSIVTVVFLSISIFLYSHNLNKENKLIEENSQTSIVRMRDKEIFKKINEMSTDRLNIWTKTIDLINDKPIVGHGFDTFPYVFLSTDKDGGISTYGEVIDKPHNWYISMAYGSGLIGLIGLIGVIFYLIRGFYYNCIDKENDKYLYVFAIGMIAYVIQGLFNDSFVGTSILFWTFSGLCANKIIRKID</sequence>
<comment type="subcellular location">
    <subcellularLocation>
        <location evidence="1">Membrane</location>
        <topology evidence="1">Multi-pass membrane protein</topology>
    </subcellularLocation>
</comment>
<feature type="transmembrane region" description="Helical" evidence="5">
    <location>
        <begin position="319"/>
        <end position="337"/>
    </location>
</feature>
<feature type="transmembrane region" description="Helical" evidence="5">
    <location>
        <begin position="515"/>
        <end position="532"/>
    </location>
</feature>
<dbReference type="EMBL" id="NOJZ02000015">
    <property type="protein sequence ID" value="RDY23279.1"/>
    <property type="molecule type" value="Genomic_DNA"/>
</dbReference>
<evidence type="ECO:0000256" key="3">
    <source>
        <dbReference type="ARBA" id="ARBA00022989"/>
    </source>
</evidence>
<feature type="transmembrane region" description="Helical" evidence="5">
    <location>
        <begin position="61"/>
        <end position="80"/>
    </location>
</feature>
<feature type="transmembrane region" description="Helical" evidence="5">
    <location>
        <begin position="130"/>
        <end position="147"/>
    </location>
</feature>
<dbReference type="InterPro" id="IPR007016">
    <property type="entry name" value="O-antigen_ligase-rel_domated"/>
</dbReference>
<evidence type="ECO:0000259" key="6">
    <source>
        <dbReference type="Pfam" id="PF04932"/>
    </source>
</evidence>
<evidence type="ECO:0000256" key="2">
    <source>
        <dbReference type="ARBA" id="ARBA00022692"/>
    </source>
</evidence>
<keyword evidence="2 5" id="KW-0812">Transmembrane</keyword>
<feature type="transmembrane region" description="Helical" evidence="5">
    <location>
        <begin position="492"/>
        <end position="509"/>
    </location>
</feature>
<feature type="transmembrane region" description="Helical" evidence="5">
    <location>
        <begin position="280"/>
        <end position="299"/>
    </location>
</feature>
<feature type="transmembrane region" description="Helical" evidence="5">
    <location>
        <begin position="206"/>
        <end position="226"/>
    </location>
</feature>
<organism evidence="7 8">
    <name type="scientific">Romboutsia maritimum</name>
    <dbReference type="NCBI Taxonomy" id="2020948"/>
    <lineage>
        <taxon>Bacteria</taxon>
        <taxon>Bacillati</taxon>
        <taxon>Bacillota</taxon>
        <taxon>Clostridia</taxon>
        <taxon>Peptostreptococcales</taxon>
        <taxon>Peptostreptococcaceae</taxon>
        <taxon>Romboutsia</taxon>
    </lineage>
</organism>
<feature type="transmembrane region" description="Helical" evidence="5">
    <location>
        <begin position="256"/>
        <end position="273"/>
    </location>
</feature>
<feature type="domain" description="O-antigen ligase-related" evidence="6">
    <location>
        <begin position="326"/>
        <end position="469"/>
    </location>
</feature>
<dbReference type="RefSeq" id="WP_095406852.1">
    <property type="nucleotide sequence ID" value="NZ_NOJZ02000015.1"/>
</dbReference>
<feature type="transmembrane region" description="Helical" evidence="5">
    <location>
        <begin position="20"/>
        <end position="41"/>
    </location>
</feature>
<dbReference type="Pfam" id="PF04932">
    <property type="entry name" value="Wzy_C"/>
    <property type="match status" value="1"/>
</dbReference>
<dbReference type="PANTHER" id="PTHR37422">
    <property type="entry name" value="TEICHURONIC ACID BIOSYNTHESIS PROTEIN TUAE"/>
    <property type="match status" value="1"/>
</dbReference>
<feature type="transmembrane region" description="Helical" evidence="5">
    <location>
        <begin position="154"/>
        <end position="175"/>
    </location>
</feature>
<dbReference type="GO" id="GO:0016020">
    <property type="term" value="C:membrane"/>
    <property type="evidence" value="ECO:0007669"/>
    <property type="project" value="UniProtKB-SubCell"/>
</dbReference>
<keyword evidence="3 5" id="KW-1133">Transmembrane helix</keyword>
<dbReference type="Proteomes" id="UP000243494">
    <property type="component" value="Unassembled WGS sequence"/>
</dbReference>